<dbReference type="Pfam" id="PF13577">
    <property type="entry name" value="SnoaL_4"/>
    <property type="match status" value="1"/>
</dbReference>
<name>A0AAI9EBR5_9PEZI</name>
<gene>
    <name evidence="2" type="ORF">LECACI_7A007369</name>
</gene>
<dbReference type="InterPro" id="IPR032710">
    <property type="entry name" value="NTF2-like_dom_sf"/>
</dbReference>
<accession>A0AAI9EBR5</accession>
<dbReference type="Proteomes" id="UP001296104">
    <property type="component" value="Unassembled WGS sequence"/>
</dbReference>
<evidence type="ECO:0000313" key="3">
    <source>
        <dbReference type="Proteomes" id="UP001296104"/>
    </source>
</evidence>
<sequence>MHLRQAPIVLGPGMTPREQAADAVLRFVQALDQGDEDLIRSAFTKDGVLDISGLSRASGKSHPPQEGIDNIVNGVLAHVGSMCSSHHLSNFRVKLNETADHAEVHCYALAQHFRQGEGHDPSQRDYVLYGSTYWADVVKEGDGEGEMWRMRRIEVENIWSEGVRSVVD</sequence>
<keyword evidence="3" id="KW-1185">Reference proteome</keyword>
<comment type="caution">
    <text evidence="2">The sequence shown here is derived from an EMBL/GenBank/DDBJ whole genome shotgun (WGS) entry which is preliminary data.</text>
</comment>
<evidence type="ECO:0000313" key="2">
    <source>
        <dbReference type="EMBL" id="CAK4032211.1"/>
    </source>
</evidence>
<organism evidence="2 3">
    <name type="scientific">Lecanosticta acicola</name>
    <dbReference type="NCBI Taxonomy" id="111012"/>
    <lineage>
        <taxon>Eukaryota</taxon>
        <taxon>Fungi</taxon>
        <taxon>Dikarya</taxon>
        <taxon>Ascomycota</taxon>
        <taxon>Pezizomycotina</taxon>
        <taxon>Dothideomycetes</taxon>
        <taxon>Dothideomycetidae</taxon>
        <taxon>Mycosphaerellales</taxon>
        <taxon>Mycosphaerellaceae</taxon>
        <taxon>Lecanosticta</taxon>
    </lineage>
</organism>
<dbReference type="Gene3D" id="3.10.450.50">
    <property type="match status" value="1"/>
</dbReference>
<protein>
    <recommendedName>
        <fullName evidence="1">SnoaL-like domain-containing protein</fullName>
    </recommendedName>
</protein>
<feature type="domain" description="SnoaL-like" evidence="1">
    <location>
        <begin position="17"/>
        <end position="152"/>
    </location>
</feature>
<reference evidence="2" key="1">
    <citation type="submission" date="2023-11" db="EMBL/GenBank/DDBJ databases">
        <authorList>
            <person name="Alioto T."/>
            <person name="Alioto T."/>
            <person name="Gomez Garrido J."/>
        </authorList>
    </citation>
    <scope>NUCLEOTIDE SEQUENCE</scope>
</reference>
<evidence type="ECO:0000259" key="1">
    <source>
        <dbReference type="Pfam" id="PF13577"/>
    </source>
</evidence>
<dbReference type="SUPFAM" id="SSF54427">
    <property type="entry name" value="NTF2-like"/>
    <property type="match status" value="1"/>
</dbReference>
<dbReference type="EMBL" id="CAVMBE010000059">
    <property type="protein sequence ID" value="CAK4032211.1"/>
    <property type="molecule type" value="Genomic_DNA"/>
</dbReference>
<proteinExistence type="predicted"/>
<dbReference type="AlphaFoldDB" id="A0AAI9EBR5"/>
<dbReference type="InterPro" id="IPR037401">
    <property type="entry name" value="SnoaL-like"/>
</dbReference>